<dbReference type="GO" id="GO:0005315">
    <property type="term" value="F:phosphate transmembrane transporter activity"/>
    <property type="evidence" value="ECO:0007669"/>
    <property type="project" value="InterPro"/>
</dbReference>
<dbReference type="InterPro" id="IPR027417">
    <property type="entry name" value="P-loop_NTPase"/>
</dbReference>
<dbReference type="InterPro" id="IPR050093">
    <property type="entry name" value="ABC_SmlMolc_Importer"/>
</dbReference>
<accession>A0A135L4F0</accession>
<dbReference type="InterPro" id="IPR003593">
    <property type="entry name" value="AAA+_ATPase"/>
</dbReference>
<dbReference type="STRING" id="1413211.U473_07275"/>
<feature type="domain" description="ABC transporter" evidence="4">
    <location>
        <begin position="5"/>
        <end position="231"/>
    </location>
</feature>
<keyword evidence="2" id="KW-0547">Nucleotide-binding</keyword>
<dbReference type="GO" id="GO:0035435">
    <property type="term" value="P:phosphate ion transmembrane transport"/>
    <property type="evidence" value="ECO:0007669"/>
    <property type="project" value="InterPro"/>
</dbReference>
<dbReference type="Proteomes" id="UP000070352">
    <property type="component" value="Unassembled WGS sequence"/>
</dbReference>
<dbReference type="SMART" id="SM00382">
    <property type="entry name" value="AAA"/>
    <property type="match status" value="1"/>
</dbReference>
<evidence type="ECO:0000313" key="5">
    <source>
        <dbReference type="EMBL" id="KXG43831.1"/>
    </source>
</evidence>
<dbReference type="GO" id="GO:0005524">
    <property type="term" value="F:ATP binding"/>
    <property type="evidence" value="ECO:0007669"/>
    <property type="project" value="UniProtKB-KW"/>
</dbReference>
<dbReference type="PROSITE" id="PS50893">
    <property type="entry name" value="ABC_TRANSPORTER_2"/>
    <property type="match status" value="1"/>
</dbReference>
<dbReference type="GO" id="GO:0016020">
    <property type="term" value="C:membrane"/>
    <property type="evidence" value="ECO:0007669"/>
    <property type="project" value="InterPro"/>
</dbReference>
<evidence type="ECO:0000256" key="3">
    <source>
        <dbReference type="ARBA" id="ARBA00022840"/>
    </source>
</evidence>
<evidence type="ECO:0000313" key="6">
    <source>
        <dbReference type="Proteomes" id="UP000070352"/>
    </source>
</evidence>
<dbReference type="InterPro" id="IPR003439">
    <property type="entry name" value="ABC_transporter-like_ATP-bd"/>
</dbReference>
<proteinExistence type="predicted"/>
<evidence type="ECO:0000256" key="1">
    <source>
        <dbReference type="ARBA" id="ARBA00022448"/>
    </source>
</evidence>
<dbReference type="InterPro" id="IPR017871">
    <property type="entry name" value="ABC_transporter-like_CS"/>
</dbReference>
<evidence type="ECO:0000259" key="4">
    <source>
        <dbReference type="PROSITE" id="PS50893"/>
    </source>
</evidence>
<keyword evidence="1" id="KW-0813">Transport</keyword>
<dbReference type="PANTHER" id="PTHR42781">
    <property type="entry name" value="SPERMIDINE/PUTRESCINE IMPORT ATP-BINDING PROTEIN POTA"/>
    <property type="match status" value="1"/>
</dbReference>
<keyword evidence="6" id="KW-1185">Reference proteome</keyword>
<dbReference type="Pfam" id="PF00005">
    <property type="entry name" value="ABC_tran"/>
    <property type="match status" value="1"/>
</dbReference>
<dbReference type="PANTHER" id="PTHR42781:SF4">
    <property type="entry name" value="SPERMIDINE_PUTRESCINE IMPORT ATP-BINDING PROTEIN POTA"/>
    <property type="match status" value="1"/>
</dbReference>
<gene>
    <name evidence="5" type="ORF">U473_07275</name>
</gene>
<dbReference type="CDD" id="cd03260">
    <property type="entry name" value="ABC_PstB_phosphate_transporter"/>
    <property type="match status" value="1"/>
</dbReference>
<dbReference type="GO" id="GO:0016887">
    <property type="term" value="F:ATP hydrolysis activity"/>
    <property type="evidence" value="ECO:0007669"/>
    <property type="project" value="InterPro"/>
</dbReference>
<organism evidence="5 6">
    <name type="scientific">Tepidibacillus decaturensis</name>
    <dbReference type="NCBI Taxonomy" id="1413211"/>
    <lineage>
        <taxon>Bacteria</taxon>
        <taxon>Bacillati</taxon>
        <taxon>Bacillota</taxon>
        <taxon>Bacilli</taxon>
        <taxon>Bacillales</taxon>
        <taxon>Bacillaceae</taxon>
        <taxon>Tepidibacillus</taxon>
    </lineage>
</organism>
<evidence type="ECO:0000256" key="2">
    <source>
        <dbReference type="ARBA" id="ARBA00022741"/>
    </source>
</evidence>
<dbReference type="EMBL" id="LSKU01000001">
    <property type="protein sequence ID" value="KXG43831.1"/>
    <property type="molecule type" value="Genomic_DNA"/>
</dbReference>
<keyword evidence="3" id="KW-0067">ATP-binding</keyword>
<dbReference type="PROSITE" id="PS00211">
    <property type="entry name" value="ABC_TRANSPORTER_1"/>
    <property type="match status" value="1"/>
</dbReference>
<name>A0A135L4F0_9BACI</name>
<dbReference type="InterPro" id="IPR005670">
    <property type="entry name" value="PstB-like"/>
</dbReference>
<dbReference type="AlphaFoldDB" id="A0A135L4F0"/>
<reference evidence="5 6" key="1">
    <citation type="submission" date="2016-02" db="EMBL/GenBank/DDBJ databases">
        <title>Draft Genome for Tepidibacillus decaturensis nov. sp. Strain Z9, an Anaerobic, Moderately Thermophilic and Heterotrophic Bacterium from Deep Subsurface of the Illinois Basin, USA.</title>
        <authorList>
            <person name="Dong Y."/>
            <person name="Chang J.Y."/>
            <person name="Sanford R."/>
            <person name="Fouke B.W."/>
        </authorList>
    </citation>
    <scope>NUCLEOTIDE SEQUENCE [LARGE SCALE GENOMIC DNA]</scope>
    <source>
        <strain evidence="5 6">Z9</strain>
    </source>
</reference>
<dbReference type="SUPFAM" id="SSF52540">
    <property type="entry name" value="P-loop containing nucleoside triphosphate hydrolases"/>
    <property type="match status" value="1"/>
</dbReference>
<protein>
    <recommendedName>
        <fullName evidence="4">ABC transporter domain-containing protein</fullName>
    </recommendedName>
</protein>
<sequence>MEILIQVKNATVEIDGKTILKPISYRFENEKVYGIIGPNGAGKSTLLKIISGFLTPTSGEIYFHGKVLTEPDKRIAVVWQKPYMFQTNVFQNVAYGLKVRGVPRKERKEQVLEILKQFQIDHLIDQKAKSLSGGEMAKVAIARAIITSPQVLILDEPTASLDPQNVLEIEQLILKLKNQFQMTVIMVTHNMFQAKRIADETLFLHSGYLIESQATRRMFENPIHELTKKFILGEVHF</sequence>
<dbReference type="Gene3D" id="3.40.50.300">
    <property type="entry name" value="P-loop containing nucleotide triphosphate hydrolases"/>
    <property type="match status" value="1"/>
</dbReference>
<comment type="caution">
    <text evidence="5">The sequence shown here is derived from an EMBL/GenBank/DDBJ whole genome shotgun (WGS) entry which is preliminary data.</text>
</comment>